<feature type="domain" description="Phosphofurin acidic cluster sorting protein 1/2 C-terminal" evidence="1">
    <location>
        <begin position="21"/>
        <end position="100"/>
    </location>
</feature>
<dbReference type="GO" id="GO:0072659">
    <property type="term" value="P:protein localization to plasma membrane"/>
    <property type="evidence" value="ECO:0007669"/>
    <property type="project" value="TreeGrafter"/>
</dbReference>
<dbReference type="InterPro" id="IPR019381">
    <property type="entry name" value="PACS1/2_C"/>
</dbReference>
<name>A0A3S5AFI7_9PLAT</name>
<dbReference type="EMBL" id="CAAALY010023699">
    <property type="protein sequence ID" value="VEL15169.1"/>
    <property type="molecule type" value="Genomic_DNA"/>
</dbReference>
<accession>A0A3S5AFI7</accession>
<dbReference type="PANTHER" id="PTHR13280">
    <property type="entry name" value="PHOSPHOFURIN ACIDIC CLUSTER SORTING PROTEIN"/>
    <property type="match status" value="1"/>
</dbReference>
<dbReference type="Proteomes" id="UP000784294">
    <property type="component" value="Unassembled WGS sequence"/>
</dbReference>
<dbReference type="PANTHER" id="PTHR13280:SF17">
    <property type="entry name" value="KRUEPPEL TARGET AT 95D, ISOFORM A"/>
    <property type="match status" value="1"/>
</dbReference>
<gene>
    <name evidence="2" type="ORF">PXEA_LOCUS8609</name>
</gene>
<dbReference type="AlphaFoldDB" id="A0A3S5AFI7"/>
<organism evidence="2 3">
    <name type="scientific">Protopolystoma xenopodis</name>
    <dbReference type="NCBI Taxonomy" id="117903"/>
    <lineage>
        <taxon>Eukaryota</taxon>
        <taxon>Metazoa</taxon>
        <taxon>Spiralia</taxon>
        <taxon>Lophotrochozoa</taxon>
        <taxon>Platyhelminthes</taxon>
        <taxon>Monogenea</taxon>
        <taxon>Polyopisthocotylea</taxon>
        <taxon>Polystomatidea</taxon>
        <taxon>Polystomatidae</taxon>
        <taxon>Protopolystoma</taxon>
    </lineage>
</organism>
<reference evidence="2" key="1">
    <citation type="submission" date="2018-11" db="EMBL/GenBank/DDBJ databases">
        <authorList>
            <consortium name="Pathogen Informatics"/>
        </authorList>
    </citation>
    <scope>NUCLEOTIDE SEQUENCE</scope>
</reference>
<sequence>MPRFTSTDFPAPCSSTGVLNRLCVVCLASYADARHTLGRLVLRLQQQPRRRLTASHPTGLRICLLGSDALIACVLRAYVDQLSSRPSELAAALRFYPIPITGLLFGLAVTPITSPEENKVSADLGRTMIKLPSEITLQNCHAELLKKMGKPHPLPSSAISAITAYNTLACYLCQVDTLYACLFGELASGPRLDSSASSLPTPVPRSGSQDVICQASEQEAPPNGIEVSDYMDTVSEFMPHTAESLPEPQPNMISLVREWPLLSRVFFYLSTSQYFLPLPIGECLVSLGSGGSFGLGFTQVGGCSLGIFGNSESICPVSGMPIDRLTPGECSFFSSLITSSTYAACNVNEPAVTGNLFFHIILL</sequence>
<evidence type="ECO:0000313" key="2">
    <source>
        <dbReference type="EMBL" id="VEL15169.1"/>
    </source>
</evidence>
<comment type="caution">
    <text evidence="2">The sequence shown here is derived from an EMBL/GenBank/DDBJ whole genome shotgun (WGS) entry which is preliminary data.</text>
</comment>
<protein>
    <recommendedName>
        <fullName evidence="1">Phosphofurin acidic cluster sorting protein 1/2 C-terminal domain-containing protein</fullName>
    </recommendedName>
</protein>
<evidence type="ECO:0000313" key="3">
    <source>
        <dbReference type="Proteomes" id="UP000784294"/>
    </source>
</evidence>
<keyword evidence="3" id="KW-1185">Reference proteome</keyword>
<evidence type="ECO:0000259" key="1">
    <source>
        <dbReference type="Pfam" id="PF10254"/>
    </source>
</evidence>
<proteinExistence type="predicted"/>
<dbReference type="OrthoDB" id="28829at2759"/>
<dbReference type="Pfam" id="PF10254">
    <property type="entry name" value="Pacs-1"/>
    <property type="match status" value="1"/>
</dbReference>